<dbReference type="PANTHER" id="PTHR43537">
    <property type="entry name" value="TRANSCRIPTIONAL REGULATOR, GNTR FAMILY"/>
    <property type="match status" value="1"/>
</dbReference>
<keyword evidence="2 5" id="KW-0238">DNA-binding</keyword>
<dbReference type="Proteomes" id="UP000183508">
    <property type="component" value="Unassembled WGS sequence"/>
</dbReference>
<keyword evidence="3" id="KW-0804">Transcription</keyword>
<dbReference type="GO" id="GO:0003677">
    <property type="term" value="F:DNA binding"/>
    <property type="evidence" value="ECO:0007669"/>
    <property type="project" value="UniProtKB-KW"/>
</dbReference>
<dbReference type="STRING" id="392015.SAMN05421543_10879"/>
<evidence type="ECO:0000259" key="4">
    <source>
        <dbReference type="PROSITE" id="PS50949"/>
    </source>
</evidence>
<dbReference type="Gene3D" id="1.20.120.530">
    <property type="entry name" value="GntR ligand-binding domain-like"/>
    <property type="match status" value="1"/>
</dbReference>
<dbReference type="Pfam" id="PF00392">
    <property type="entry name" value="GntR"/>
    <property type="match status" value="1"/>
</dbReference>
<evidence type="ECO:0000256" key="2">
    <source>
        <dbReference type="ARBA" id="ARBA00023125"/>
    </source>
</evidence>
<sequence>MAYEIVRSEPLAQQVYRVLRDGILNGRFLPGEKLVETKLAAELKTSRSPVREALRQLCTEQLACQVDGAIRVFNPSYEDYLELYELRLTIESMAARLAASRMTEAQWQRLLAVQQETAQVLQAMDAQRLVALNTAFHAEVVAACQNRRLQRVFAEVSTLIEYYCRLILHINQMQTNVLSEHQRVLDALARRDGDAAYTAMYEHILRDTEVIERAMREAGAESAEM</sequence>
<protein>
    <submittedName>
        <fullName evidence="5">DNA-binding transcriptional regulator, GntR family</fullName>
    </submittedName>
</protein>
<dbReference type="InterPro" id="IPR036390">
    <property type="entry name" value="WH_DNA-bd_sf"/>
</dbReference>
<organism evidence="5 6">
    <name type="scientific">Alicyclobacillus macrosporangiidus</name>
    <dbReference type="NCBI Taxonomy" id="392015"/>
    <lineage>
        <taxon>Bacteria</taxon>
        <taxon>Bacillati</taxon>
        <taxon>Bacillota</taxon>
        <taxon>Bacilli</taxon>
        <taxon>Bacillales</taxon>
        <taxon>Alicyclobacillaceae</taxon>
        <taxon>Alicyclobacillus</taxon>
    </lineage>
</organism>
<dbReference type="SUPFAM" id="SSF46785">
    <property type="entry name" value="Winged helix' DNA-binding domain"/>
    <property type="match status" value="1"/>
</dbReference>
<dbReference type="RefSeq" id="WP_074951791.1">
    <property type="nucleotide sequence ID" value="NZ_FPBV01000008.1"/>
</dbReference>
<dbReference type="SMART" id="SM00895">
    <property type="entry name" value="FCD"/>
    <property type="match status" value="1"/>
</dbReference>
<name>A0A1I7J2B4_9BACL</name>
<feature type="domain" description="HTH gntR-type" evidence="4">
    <location>
        <begin position="9"/>
        <end position="77"/>
    </location>
</feature>
<dbReference type="SMART" id="SM00345">
    <property type="entry name" value="HTH_GNTR"/>
    <property type="match status" value="1"/>
</dbReference>
<gene>
    <name evidence="5" type="ORF">SAMN05421543_10879</name>
</gene>
<evidence type="ECO:0000313" key="6">
    <source>
        <dbReference type="Proteomes" id="UP000183508"/>
    </source>
</evidence>
<accession>A0A1I7J2B4</accession>
<dbReference type="eggNOG" id="COG1802">
    <property type="taxonomic scope" value="Bacteria"/>
</dbReference>
<reference evidence="6" key="1">
    <citation type="submission" date="2016-10" db="EMBL/GenBank/DDBJ databases">
        <authorList>
            <person name="Varghese N."/>
        </authorList>
    </citation>
    <scope>NUCLEOTIDE SEQUENCE [LARGE SCALE GENOMIC DNA]</scope>
    <source>
        <strain evidence="6">DSM 17980</strain>
    </source>
</reference>
<evidence type="ECO:0000256" key="3">
    <source>
        <dbReference type="ARBA" id="ARBA00023163"/>
    </source>
</evidence>
<keyword evidence="6" id="KW-1185">Reference proteome</keyword>
<dbReference type="OrthoDB" id="114741at2"/>
<dbReference type="InterPro" id="IPR011711">
    <property type="entry name" value="GntR_C"/>
</dbReference>
<dbReference type="InterPro" id="IPR036388">
    <property type="entry name" value="WH-like_DNA-bd_sf"/>
</dbReference>
<evidence type="ECO:0000313" key="5">
    <source>
        <dbReference type="EMBL" id="SFU79335.1"/>
    </source>
</evidence>
<dbReference type="Gene3D" id="1.10.10.10">
    <property type="entry name" value="Winged helix-like DNA-binding domain superfamily/Winged helix DNA-binding domain"/>
    <property type="match status" value="1"/>
</dbReference>
<dbReference type="EMBL" id="FPBV01000008">
    <property type="protein sequence ID" value="SFU79335.1"/>
    <property type="molecule type" value="Genomic_DNA"/>
</dbReference>
<dbReference type="InterPro" id="IPR000524">
    <property type="entry name" value="Tscrpt_reg_HTH_GntR"/>
</dbReference>
<keyword evidence="1" id="KW-0805">Transcription regulation</keyword>
<dbReference type="Pfam" id="PF07729">
    <property type="entry name" value="FCD"/>
    <property type="match status" value="1"/>
</dbReference>
<dbReference type="InterPro" id="IPR008920">
    <property type="entry name" value="TF_FadR/GntR_C"/>
</dbReference>
<dbReference type="SUPFAM" id="SSF48008">
    <property type="entry name" value="GntR ligand-binding domain-like"/>
    <property type="match status" value="1"/>
</dbReference>
<proteinExistence type="predicted"/>
<dbReference type="GO" id="GO:0003700">
    <property type="term" value="F:DNA-binding transcription factor activity"/>
    <property type="evidence" value="ECO:0007669"/>
    <property type="project" value="InterPro"/>
</dbReference>
<dbReference type="PANTHER" id="PTHR43537:SF24">
    <property type="entry name" value="GLUCONATE OPERON TRANSCRIPTIONAL REPRESSOR"/>
    <property type="match status" value="1"/>
</dbReference>
<dbReference type="CDD" id="cd07377">
    <property type="entry name" value="WHTH_GntR"/>
    <property type="match status" value="1"/>
</dbReference>
<dbReference type="PROSITE" id="PS50949">
    <property type="entry name" value="HTH_GNTR"/>
    <property type="match status" value="1"/>
</dbReference>
<evidence type="ECO:0000256" key="1">
    <source>
        <dbReference type="ARBA" id="ARBA00023015"/>
    </source>
</evidence>
<dbReference type="AlphaFoldDB" id="A0A1I7J2B4"/>